<evidence type="ECO:0000256" key="5">
    <source>
        <dbReference type="ARBA" id="ARBA00023136"/>
    </source>
</evidence>
<accession>A0A1Z5RKV1</accession>
<comment type="subcellular location">
    <subcellularLocation>
        <location evidence="1">Membrane</location>
    </subcellularLocation>
</comment>
<name>A0A1Z5RKV1_SORBI</name>
<dbReference type="PANTHER" id="PTHR48007">
    <property type="entry name" value="LEUCINE-RICH REPEAT RECEPTOR-LIKE PROTEIN KINASE PXC1"/>
    <property type="match status" value="1"/>
</dbReference>
<keyword evidence="3 6" id="KW-0732">Signal</keyword>
<dbReference type="SUPFAM" id="SSF52058">
    <property type="entry name" value="L domain-like"/>
    <property type="match status" value="1"/>
</dbReference>
<dbReference type="EMBL" id="CM000764">
    <property type="protein sequence ID" value="OQU84006.1"/>
    <property type="molecule type" value="Genomic_DNA"/>
</dbReference>
<sequence>MGVLLTLITTLAMFQPCLLFLHANASNSTGGVHLWSQQAALLQWKSTLQSSPSLLDSWRPGTSPCSSNWTGVVCEAVHHGRRTMPRAVVRIDLPNVGIDGRLGELNFSALPFLQYIDISYNSLFGEIPQSIASLAELSHLDLTGNRLHGQIPWEVGNMESLSLLELSLNNLTGTIPASLGNLTRLVQLTIHQTLLTGSIPEELGKLTELNMVSLSILDVSYNNLEGPLPTGRQFSNASIGWFVHNNGLCEIVMGRYPSELQSHTSIEGQHHKLAMETLDKHPSSPTLVEREEISLLVQVALACLQPSPKSRPEMQEVYQKLTHDHPYCSFATSCDLTLEKLKDGEV</sequence>
<evidence type="ECO:0000256" key="1">
    <source>
        <dbReference type="ARBA" id="ARBA00004370"/>
    </source>
</evidence>
<evidence type="ECO:0000259" key="8">
    <source>
        <dbReference type="Pfam" id="PF23598"/>
    </source>
</evidence>
<dbReference type="GO" id="GO:0016020">
    <property type="term" value="C:membrane"/>
    <property type="evidence" value="ECO:0007669"/>
    <property type="project" value="UniProtKB-SubCell"/>
</dbReference>
<reference evidence="10" key="2">
    <citation type="journal article" date="2018" name="Plant J.">
        <title>The Sorghum bicolor reference genome: improved assembly, gene annotations, a transcriptome atlas, and signatures of genome organization.</title>
        <authorList>
            <person name="McCormick R.F."/>
            <person name="Truong S.K."/>
            <person name="Sreedasyam A."/>
            <person name="Jenkins J."/>
            <person name="Shu S."/>
            <person name="Sims D."/>
            <person name="Kennedy M."/>
            <person name="Amirebrahimi M."/>
            <person name="Weers B.D."/>
            <person name="McKinley B."/>
            <person name="Mattison A."/>
            <person name="Morishige D.T."/>
            <person name="Grimwood J."/>
            <person name="Schmutz J."/>
            <person name="Mullet J.E."/>
        </authorList>
    </citation>
    <scope>NUCLEOTIDE SEQUENCE [LARGE SCALE GENOMIC DNA]</scope>
    <source>
        <strain evidence="10">cv. BTx623</strain>
    </source>
</reference>
<dbReference type="eggNOG" id="ENOG502QQYD">
    <property type="taxonomic scope" value="Eukaryota"/>
</dbReference>
<dbReference type="AlphaFoldDB" id="A0A1Z5RKV1"/>
<dbReference type="InterPro" id="IPR046959">
    <property type="entry name" value="PRK1-6/SRF4-like"/>
</dbReference>
<evidence type="ECO:0000313" key="10">
    <source>
        <dbReference type="Proteomes" id="UP000000768"/>
    </source>
</evidence>
<dbReference type="STRING" id="4558.A0A1Z5RKV1"/>
<dbReference type="InterPro" id="IPR032675">
    <property type="entry name" value="LRR_dom_sf"/>
</dbReference>
<gene>
    <name evidence="9" type="ORF">SORBI_3005G214150</name>
</gene>
<organism evidence="9 10">
    <name type="scientific">Sorghum bicolor</name>
    <name type="common">Sorghum</name>
    <name type="synonym">Sorghum vulgare</name>
    <dbReference type="NCBI Taxonomy" id="4558"/>
    <lineage>
        <taxon>Eukaryota</taxon>
        <taxon>Viridiplantae</taxon>
        <taxon>Streptophyta</taxon>
        <taxon>Embryophyta</taxon>
        <taxon>Tracheophyta</taxon>
        <taxon>Spermatophyta</taxon>
        <taxon>Magnoliopsida</taxon>
        <taxon>Liliopsida</taxon>
        <taxon>Poales</taxon>
        <taxon>Poaceae</taxon>
        <taxon>PACMAD clade</taxon>
        <taxon>Panicoideae</taxon>
        <taxon>Andropogonodae</taxon>
        <taxon>Andropogoneae</taxon>
        <taxon>Sorghinae</taxon>
        <taxon>Sorghum</taxon>
    </lineage>
</organism>
<keyword evidence="4" id="KW-0677">Repeat</keyword>
<feature type="domain" description="Leucine-rich repeat-containing N-terminal plant-type" evidence="7">
    <location>
        <begin position="37"/>
        <end position="74"/>
    </location>
</feature>
<dbReference type="OMA" id="SHAHTCE"/>
<protein>
    <submittedName>
        <fullName evidence="9">Uncharacterized protein</fullName>
    </submittedName>
</protein>
<feature type="domain" description="Disease resistance R13L4/SHOC-2-like LRR" evidence="8">
    <location>
        <begin position="109"/>
        <end position="222"/>
    </location>
</feature>
<dbReference type="Pfam" id="PF23598">
    <property type="entry name" value="LRR_14"/>
    <property type="match status" value="1"/>
</dbReference>
<keyword evidence="5" id="KW-0472">Membrane</keyword>
<evidence type="ECO:0000313" key="9">
    <source>
        <dbReference type="EMBL" id="OQU84006.1"/>
    </source>
</evidence>
<evidence type="ECO:0000256" key="4">
    <source>
        <dbReference type="ARBA" id="ARBA00022737"/>
    </source>
</evidence>
<keyword evidence="10" id="KW-1185">Reference proteome</keyword>
<evidence type="ECO:0000256" key="3">
    <source>
        <dbReference type="ARBA" id="ARBA00022729"/>
    </source>
</evidence>
<dbReference type="Gene3D" id="1.10.510.10">
    <property type="entry name" value="Transferase(Phosphotransferase) domain 1"/>
    <property type="match status" value="1"/>
</dbReference>
<evidence type="ECO:0000256" key="2">
    <source>
        <dbReference type="ARBA" id="ARBA00022614"/>
    </source>
</evidence>
<dbReference type="InterPro" id="IPR055414">
    <property type="entry name" value="LRR_R13L4/SHOC2-like"/>
</dbReference>
<feature type="chain" id="PRO_5012441942" evidence="6">
    <location>
        <begin position="20"/>
        <end position="346"/>
    </location>
</feature>
<dbReference type="Proteomes" id="UP000000768">
    <property type="component" value="Chromosome 5"/>
</dbReference>
<evidence type="ECO:0000256" key="6">
    <source>
        <dbReference type="SAM" id="SignalP"/>
    </source>
</evidence>
<feature type="signal peptide" evidence="6">
    <location>
        <begin position="1"/>
        <end position="19"/>
    </location>
</feature>
<reference evidence="9 10" key="1">
    <citation type="journal article" date="2009" name="Nature">
        <title>The Sorghum bicolor genome and the diversification of grasses.</title>
        <authorList>
            <person name="Paterson A.H."/>
            <person name="Bowers J.E."/>
            <person name="Bruggmann R."/>
            <person name="Dubchak I."/>
            <person name="Grimwood J."/>
            <person name="Gundlach H."/>
            <person name="Haberer G."/>
            <person name="Hellsten U."/>
            <person name="Mitros T."/>
            <person name="Poliakov A."/>
            <person name="Schmutz J."/>
            <person name="Spannagl M."/>
            <person name="Tang H."/>
            <person name="Wang X."/>
            <person name="Wicker T."/>
            <person name="Bharti A.K."/>
            <person name="Chapman J."/>
            <person name="Feltus F.A."/>
            <person name="Gowik U."/>
            <person name="Grigoriev I.V."/>
            <person name="Lyons E."/>
            <person name="Maher C.A."/>
            <person name="Martis M."/>
            <person name="Narechania A."/>
            <person name="Otillar R.P."/>
            <person name="Penning B.W."/>
            <person name="Salamov A.A."/>
            <person name="Wang Y."/>
            <person name="Zhang L."/>
            <person name="Carpita N.C."/>
            <person name="Freeling M."/>
            <person name="Gingle A.R."/>
            <person name="Hash C.T."/>
            <person name="Keller B."/>
            <person name="Klein P."/>
            <person name="Kresovich S."/>
            <person name="McCann M.C."/>
            <person name="Ming R."/>
            <person name="Peterson D.G."/>
            <person name="Mehboob-ur-Rahman"/>
            <person name="Ware D."/>
            <person name="Westhoff P."/>
            <person name="Mayer K.F."/>
            <person name="Messing J."/>
            <person name="Rokhsar D.S."/>
        </authorList>
    </citation>
    <scope>NUCLEOTIDE SEQUENCE [LARGE SCALE GENOMIC DNA]</scope>
    <source>
        <strain evidence="10">cv. BTx623</strain>
    </source>
</reference>
<dbReference type="InterPro" id="IPR013210">
    <property type="entry name" value="LRR_N_plant-typ"/>
</dbReference>
<dbReference type="InParanoid" id="A0A1Z5RKV1"/>
<keyword evidence="2" id="KW-0433">Leucine-rich repeat</keyword>
<evidence type="ECO:0000259" key="7">
    <source>
        <dbReference type="Pfam" id="PF08263"/>
    </source>
</evidence>
<dbReference type="Pfam" id="PF08263">
    <property type="entry name" value="LRRNT_2"/>
    <property type="match status" value="1"/>
</dbReference>
<proteinExistence type="predicted"/>
<dbReference type="Gene3D" id="3.80.10.10">
    <property type="entry name" value="Ribonuclease Inhibitor"/>
    <property type="match status" value="2"/>
</dbReference>
<dbReference type="Gramene" id="OQU84006">
    <property type="protein sequence ID" value="OQU84006"/>
    <property type="gene ID" value="SORBI_3005G214150"/>
</dbReference>
<dbReference type="FunFam" id="3.80.10.10:FF:000400">
    <property type="entry name" value="Nuclear pore complex protein NUP107"/>
    <property type="match status" value="1"/>
</dbReference>
<dbReference type="PANTHER" id="PTHR48007:SF76">
    <property type="entry name" value="OS03G0145102 PROTEIN"/>
    <property type="match status" value="1"/>
</dbReference>